<comment type="similarity">
    <text evidence="1">Belongs to the bacterial sugar transferase family.</text>
</comment>
<keyword evidence="3" id="KW-0808">Transferase</keyword>
<name>A0A2M8EPL6_9BACT</name>
<evidence type="ECO:0000259" key="2">
    <source>
        <dbReference type="Pfam" id="PF02397"/>
    </source>
</evidence>
<organism evidence="3 4">
    <name type="scientific">Candidatus Uhrbacteria bacterium CG_4_9_14_0_2_um_filter_41_50</name>
    <dbReference type="NCBI Taxonomy" id="1975031"/>
    <lineage>
        <taxon>Bacteria</taxon>
        <taxon>Candidatus Uhriibacteriota</taxon>
    </lineage>
</organism>
<accession>A0A2M8EPL6</accession>
<dbReference type="Pfam" id="PF02397">
    <property type="entry name" value="Bac_transf"/>
    <property type="match status" value="1"/>
</dbReference>
<dbReference type="AlphaFoldDB" id="A0A2M8EPL6"/>
<dbReference type="EMBL" id="PFSI01000024">
    <property type="protein sequence ID" value="PJC24690.1"/>
    <property type="molecule type" value="Genomic_DNA"/>
</dbReference>
<dbReference type="PANTHER" id="PTHR30576:SF0">
    <property type="entry name" value="UNDECAPRENYL-PHOSPHATE N-ACETYLGALACTOSAMINYL 1-PHOSPHATE TRANSFERASE-RELATED"/>
    <property type="match status" value="1"/>
</dbReference>
<dbReference type="GO" id="GO:0016780">
    <property type="term" value="F:phosphotransferase activity, for other substituted phosphate groups"/>
    <property type="evidence" value="ECO:0007669"/>
    <property type="project" value="TreeGrafter"/>
</dbReference>
<evidence type="ECO:0000256" key="1">
    <source>
        <dbReference type="ARBA" id="ARBA00006464"/>
    </source>
</evidence>
<dbReference type="InterPro" id="IPR003362">
    <property type="entry name" value="Bact_transf"/>
</dbReference>
<feature type="non-terminal residue" evidence="3">
    <location>
        <position position="1"/>
    </location>
</feature>
<dbReference type="PANTHER" id="PTHR30576">
    <property type="entry name" value="COLANIC BIOSYNTHESIS UDP-GLUCOSE LIPID CARRIER TRANSFERASE"/>
    <property type="match status" value="1"/>
</dbReference>
<evidence type="ECO:0000313" key="3">
    <source>
        <dbReference type="EMBL" id="PJC24690.1"/>
    </source>
</evidence>
<sequence>TIKPGITGMAQVGGRADLDFDEEVTLDMYYIQNWSPWLDLVILLKTPFVVLFRRGAY</sequence>
<reference evidence="4" key="1">
    <citation type="submission" date="2017-09" db="EMBL/GenBank/DDBJ databases">
        <title>Depth-based differentiation of microbial function through sediment-hosted aquifers and enrichment of novel symbionts in the deep terrestrial subsurface.</title>
        <authorList>
            <person name="Probst A.J."/>
            <person name="Ladd B."/>
            <person name="Jarett J.K."/>
            <person name="Geller-Mcgrath D.E."/>
            <person name="Sieber C.M.K."/>
            <person name="Emerson J.B."/>
            <person name="Anantharaman K."/>
            <person name="Thomas B.C."/>
            <person name="Malmstrom R."/>
            <person name="Stieglmeier M."/>
            <person name="Klingl A."/>
            <person name="Woyke T."/>
            <person name="Ryan C.M."/>
            <person name="Banfield J.F."/>
        </authorList>
    </citation>
    <scope>NUCLEOTIDE SEQUENCE [LARGE SCALE GENOMIC DNA]</scope>
</reference>
<proteinExistence type="inferred from homology"/>
<dbReference type="Proteomes" id="UP000230251">
    <property type="component" value="Unassembled WGS sequence"/>
</dbReference>
<comment type="caution">
    <text evidence="3">The sequence shown here is derived from an EMBL/GenBank/DDBJ whole genome shotgun (WGS) entry which is preliminary data.</text>
</comment>
<evidence type="ECO:0000313" key="4">
    <source>
        <dbReference type="Proteomes" id="UP000230251"/>
    </source>
</evidence>
<protein>
    <submittedName>
        <fullName evidence="3">Undecaprenyl-phosphate glucose phosphotransferase</fullName>
    </submittedName>
</protein>
<gene>
    <name evidence="3" type="ORF">CO057_01630</name>
</gene>
<feature type="domain" description="Bacterial sugar transferase" evidence="2">
    <location>
        <begin position="2"/>
        <end position="51"/>
    </location>
</feature>